<evidence type="ECO:0000259" key="22">
    <source>
        <dbReference type="PROSITE" id="PS51278"/>
    </source>
</evidence>
<dbReference type="GO" id="GO:0046872">
    <property type="term" value="F:metal ion binding"/>
    <property type="evidence" value="ECO:0007669"/>
    <property type="project" value="UniProtKB-KW"/>
</dbReference>
<dbReference type="InterPro" id="IPR017932">
    <property type="entry name" value="GATase_2_dom"/>
</dbReference>
<reference evidence="24" key="1">
    <citation type="journal article" date="2009" name="J. Bacteriol.">
        <title>Complete genome sequence of Erythrobacter litoralis HTCC2594.</title>
        <authorList>
            <person name="Oh H.M."/>
            <person name="Giovannoni S.J."/>
            <person name="Ferriera S."/>
            <person name="Johnson J."/>
            <person name="Cho J.C."/>
        </authorList>
    </citation>
    <scope>NUCLEOTIDE SEQUENCE [LARGE SCALE GENOMIC DNA]</scope>
    <source>
        <strain evidence="24">HTCC2594</strain>
    </source>
</reference>
<evidence type="ECO:0000256" key="18">
    <source>
        <dbReference type="ARBA" id="ARBA00048151"/>
    </source>
</evidence>
<keyword evidence="8" id="KW-0288">FMN</keyword>
<sequence length="1551" mass="169544">MTHPAPQGLYHPRNEHDACGVGFVAHIKGERSHGIVTQALQILENIDHRGAVGADPLLGDGAGILLQVPDPLFRKWATNEGHELPGPGDYAVAMCFLPQDAEARDFVTAQLEKFVAKEGQHVIGWRDVPLTMDGLGKAVVDSMPVIRQCVVGRGTNCADRDAFERKLVVIRKQTLNPLAKLAEKHGLPDLTQSYIPSFSSRTIVYKGLLLANQVGSFYDDLRDPDCQSALGLVHQRFSTNTFPSWRLAHPYRFMAHNGEINTVRGNVNWMNARRRTMESELLGPDLDKMWPLIPHGQSDTACLDNALELLLVGGYSLSHAMMMLIPEAWAKNPLMDPSRRAFYEYHAALMEPWDGPAAVAFTDGRQIGATLDRNGLRPARFCVTKDDIVCLASESGVLPFAEEDIIRKWRLQPGKMFVIDLEQGRIIEDAELKADLSQAHPYAEWLDSAQYKLDDLDVVDPEFAELPQDENMETPTLLQAQQAFGYTQEDITRFLEPMMTNADDPIGSMGTDTPIAVLSEKSRLLYDYFKQNFAQVTNPPIDPIREELVMSLLSMIGPRPNLLGRDAGTHKRLEVSQPILTNEDLAKIRSVESALDGAFRTATVDITWDAGSGAEGLQMALKEMCWAATEAVLQDANILILSDRTQNEERIPIPALLATAAVHHHLVRQGLRMQTGLVVETGEAREVHHYCVLAGYGAEAINPYVALETLEDLRRRKFTNLSAEEVQANYIKAVGKGIRKVMSKMGISTYQSYCGAQIFDAVGLSSDFVENFFTGTATTIEGIGLQQVAEEAVRRHKVAYGNDPIHRTMLDIGGIYQYRLRGEDHAWTPTNIASLQHAVRGNDARNYEEFAKSINEQSERLLTIRGLMEFKPTSDGPIPLDEVEPAKDIVKRFSTGAMSFGSISHEAHSTLAIAMNRIGGRSNTGEGGEEPFRFTPMDNGDSMRSRIKQVASGRFGVTTEYLVNSDDIQIKMAQGAKPGEGGQLPGHKVDKRIGAVRHSTPGVGLISPPPHHDIYSIEDLAQLIHDLKNVQPEARISVKLVSEVGVGTVAAGVSKARADHVTISGYEGGTGASPLTSLTHAGSPWEIGLAETQQTLLLNDLRNRIAVQVDGGLRTGRDVAIGALLGADEFGFATAPLIAAGCIMMRKCHLNTCPVGVATQDPELRKRFTGTPEHVINYFFFVAEELRQIMAEMGFRTVEEMVGRVDRLDTRRVNRHWKAAGVDLSRLLHQVELPEGASLNHTESQDHGLGAAMDNELIAACQPAIQSGEPVVLDREIRNVNRTVGTMLSGEIAKAHGHEGLKPDSIRINLSGVAGQSFGAWLAHGVTLNLTGDANDYVGKGLSGGRIIVKQPEGVDRAPAENIIVGNTVLYGAIAGEAFFQGVAGERFAVRNSGAIAVVEGAGDHCCEYMTGGVVVVLGATGRNFAAGMSGGIAYVLDEDGSFADLVNPAQVELERITADADDSDSENRPVQRPRSVHDFGMGDMLRHDAERLRILVERHKLHTGSAKAAVLLEDWDASLAKFVKVMPADYRRALKMLEEERNEAAMEAAE</sequence>
<dbReference type="PANTHER" id="PTHR11938">
    <property type="entry name" value="FAD NADPH DEHYDROGENASE/OXIDOREDUCTASE"/>
    <property type="match status" value="1"/>
</dbReference>
<evidence type="ECO:0000256" key="20">
    <source>
        <dbReference type="ARBA" id="ARBA00079921"/>
    </source>
</evidence>
<organism evidence="23 24">
    <name type="scientific">Erythrobacter litoralis (strain HTCC2594)</name>
    <dbReference type="NCBI Taxonomy" id="314225"/>
    <lineage>
        <taxon>Bacteria</taxon>
        <taxon>Pseudomonadati</taxon>
        <taxon>Pseudomonadota</taxon>
        <taxon>Alphaproteobacteria</taxon>
        <taxon>Sphingomonadales</taxon>
        <taxon>Erythrobacteraceae</taxon>
        <taxon>Erythrobacter/Porphyrobacter group</taxon>
        <taxon>Erythrobacter</taxon>
    </lineage>
</organism>
<protein>
    <recommendedName>
        <fullName evidence="19">Glutamate synthase [NADPH] large chain</fullName>
        <ecNumber evidence="5">1.4.1.13</ecNumber>
    </recommendedName>
    <alternativeName>
        <fullName evidence="20">Glutamate synthase subunit alpha</fullName>
    </alternativeName>
</protein>
<dbReference type="Proteomes" id="UP000008808">
    <property type="component" value="Chromosome"/>
</dbReference>
<dbReference type="InterPro" id="IPR050711">
    <property type="entry name" value="ET-N_metabolism_enzyme"/>
</dbReference>
<dbReference type="GO" id="GO:0019676">
    <property type="term" value="P:ammonia assimilation cycle"/>
    <property type="evidence" value="ECO:0007669"/>
    <property type="project" value="TreeGrafter"/>
</dbReference>
<dbReference type="EC" id="1.4.1.13" evidence="5"/>
<dbReference type="eggNOG" id="COG0067">
    <property type="taxonomic scope" value="Bacteria"/>
</dbReference>
<comment type="pathway">
    <text evidence="17">Amino-acid biosynthesis; L-glutamate biosynthesis via GLT pathway; L-glutamate from 2-oxoglutarate and L-glutamine (NADP(+) route): step 1/1.</text>
</comment>
<evidence type="ECO:0000256" key="15">
    <source>
        <dbReference type="ARBA" id="ARBA00023164"/>
    </source>
</evidence>
<comment type="cofactor">
    <cofactor evidence="1">
        <name>FMN</name>
        <dbReference type="ChEBI" id="CHEBI:58210"/>
    </cofactor>
</comment>
<dbReference type="Gene3D" id="3.60.20.10">
    <property type="entry name" value="Glutamine Phosphoribosylpyrophosphate, subunit 1, domain 1"/>
    <property type="match status" value="1"/>
</dbReference>
<dbReference type="GO" id="GO:0006537">
    <property type="term" value="P:glutamate biosynthetic process"/>
    <property type="evidence" value="ECO:0007669"/>
    <property type="project" value="UniProtKB-KW"/>
</dbReference>
<keyword evidence="7" id="KW-0285">Flavoprotein</keyword>
<dbReference type="SUPFAM" id="SSF51395">
    <property type="entry name" value="FMN-linked oxidoreductases"/>
    <property type="match status" value="1"/>
</dbReference>
<keyword evidence="14" id="KW-0411">Iron-sulfur</keyword>
<feature type="domain" description="Glutamine amidotransferase type-2" evidence="22">
    <location>
        <begin position="19"/>
        <end position="422"/>
    </location>
</feature>
<dbReference type="CDD" id="cd00713">
    <property type="entry name" value="GltS"/>
    <property type="match status" value="1"/>
</dbReference>
<dbReference type="CDD" id="cd02808">
    <property type="entry name" value="GltS_FMN"/>
    <property type="match status" value="1"/>
</dbReference>
<evidence type="ECO:0000256" key="4">
    <source>
        <dbReference type="ARBA" id="ARBA00009716"/>
    </source>
</evidence>
<evidence type="ECO:0000256" key="2">
    <source>
        <dbReference type="ARBA" id="ARBA00001927"/>
    </source>
</evidence>
<proteinExistence type="inferred from homology"/>
<evidence type="ECO:0000256" key="17">
    <source>
        <dbReference type="ARBA" id="ARBA00037898"/>
    </source>
</evidence>
<dbReference type="FunFam" id="2.160.20.60:FF:000001">
    <property type="entry name" value="Glutamate synthase, large subunit"/>
    <property type="match status" value="1"/>
</dbReference>
<dbReference type="Gene3D" id="3.20.20.70">
    <property type="entry name" value="Aldolase class I"/>
    <property type="match status" value="2"/>
</dbReference>
<evidence type="ECO:0000313" key="23">
    <source>
        <dbReference type="EMBL" id="ABC64517.1"/>
    </source>
</evidence>
<dbReference type="SUPFAM" id="SSF56235">
    <property type="entry name" value="N-terminal nucleophile aminohydrolases (Ntn hydrolases)"/>
    <property type="match status" value="1"/>
</dbReference>
<dbReference type="STRING" id="314225.ELI_12125"/>
<comment type="similarity">
    <text evidence="4">Belongs to the glutamate synthase family.</text>
</comment>
<keyword evidence="13" id="KW-0408">Iron</keyword>
<dbReference type="HOGENOM" id="CLU_000422_8_2_5"/>
<dbReference type="Gene3D" id="2.160.20.60">
    <property type="entry name" value="Glutamate synthase, alpha subunit, C-terminal domain"/>
    <property type="match status" value="1"/>
</dbReference>
<comment type="cofactor">
    <cofactor evidence="3">
        <name>FAD</name>
        <dbReference type="ChEBI" id="CHEBI:57692"/>
    </cofactor>
</comment>
<evidence type="ECO:0000256" key="14">
    <source>
        <dbReference type="ARBA" id="ARBA00023014"/>
    </source>
</evidence>
<gene>
    <name evidence="23" type="ordered locus">ELI_12125</name>
</gene>
<evidence type="ECO:0000256" key="19">
    <source>
        <dbReference type="ARBA" id="ARBA00072108"/>
    </source>
</evidence>
<dbReference type="KEGG" id="eli:ELI_12125"/>
<keyword evidence="11" id="KW-0315">Glutamine amidotransferase</keyword>
<dbReference type="FunFam" id="3.20.20.70:FF:000053">
    <property type="entry name" value="Glutamate synthase large subunit"/>
    <property type="match status" value="1"/>
</dbReference>
<accession>Q2N724</accession>
<dbReference type="GO" id="GO:0004355">
    <property type="term" value="F:glutamate synthase (NADPH) activity"/>
    <property type="evidence" value="ECO:0007669"/>
    <property type="project" value="UniProtKB-EC"/>
</dbReference>
<evidence type="ECO:0000256" key="1">
    <source>
        <dbReference type="ARBA" id="ARBA00001917"/>
    </source>
</evidence>
<evidence type="ECO:0000313" key="24">
    <source>
        <dbReference type="Proteomes" id="UP000008808"/>
    </source>
</evidence>
<keyword evidence="10" id="KW-0274">FAD</keyword>
<evidence type="ECO:0000256" key="11">
    <source>
        <dbReference type="ARBA" id="ARBA00022962"/>
    </source>
</evidence>
<evidence type="ECO:0000256" key="3">
    <source>
        <dbReference type="ARBA" id="ARBA00001974"/>
    </source>
</evidence>
<dbReference type="OrthoDB" id="9758182at2"/>
<comment type="cofactor">
    <cofactor evidence="2">
        <name>[3Fe-4S] cluster</name>
        <dbReference type="ChEBI" id="CHEBI:21137"/>
    </cofactor>
</comment>
<dbReference type="FunFam" id="3.20.20.70:FF:000031">
    <property type="entry name" value="Glutamate synthase 1 [NADH]"/>
    <property type="match status" value="1"/>
</dbReference>
<dbReference type="InterPro" id="IPR029055">
    <property type="entry name" value="Ntn_hydrolases_N"/>
</dbReference>
<evidence type="ECO:0000256" key="10">
    <source>
        <dbReference type="ARBA" id="ARBA00022827"/>
    </source>
</evidence>
<dbReference type="EMBL" id="CP000157">
    <property type="protein sequence ID" value="ABC64517.1"/>
    <property type="molecule type" value="Genomic_DNA"/>
</dbReference>
<keyword evidence="6" id="KW-0028">Amino-acid biosynthesis</keyword>
<dbReference type="Pfam" id="PF04898">
    <property type="entry name" value="Glu_syn_central"/>
    <property type="match status" value="1"/>
</dbReference>
<dbReference type="Pfam" id="PF00310">
    <property type="entry name" value="GATase_2"/>
    <property type="match status" value="1"/>
</dbReference>
<dbReference type="eggNOG" id="COG0069">
    <property type="taxonomic scope" value="Bacteria"/>
</dbReference>
<keyword evidence="16" id="KW-0003">3Fe-4S</keyword>
<evidence type="ECO:0000256" key="5">
    <source>
        <dbReference type="ARBA" id="ARBA00012079"/>
    </source>
</evidence>
<dbReference type="CDD" id="cd00982">
    <property type="entry name" value="gltB_C"/>
    <property type="match status" value="1"/>
</dbReference>
<feature type="region of interest" description="Disordered" evidence="21">
    <location>
        <begin position="921"/>
        <end position="941"/>
    </location>
</feature>
<dbReference type="Pfam" id="PF01493">
    <property type="entry name" value="GXGXG"/>
    <property type="match status" value="1"/>
</dbReference>
<dbReference type="InterPro" id="IPR002932">
    <property type="entry name" value="Glu_synthdom"/>
</dbReference>
<evidence type="ECO:0000256" key="13">
    <source>
        <dbReference type="ARBA" id="ARBA00023004"/>
    </source>
</evidence>
<dbReference type="PROSITE" id="PS51278">
    <property type="entry name" value="GATASE_TYPE_2"/>
    <property type="match status" value="1"/>
</dbReference>
<evidence type="ECO:0000256" key="6">
    <source>
        <dbReference type="ARBA" id="ARBA00022605"/>
    </source>
</evidence>
<evidence type="ECO:0000256" key="12">
    <source>
        <dbReference type="ARBA" id="ARBA00023002"/>
    </source>
</evidence>
<keyword evidence="12" id="KW-0560">Oxidoreductase</keyword>
<dbReference type="eggNOG" id="COG0070">
    <property type="taxonomic scope" value="Bacteria"/>
</dbReference>
<feature type="region of interest" description="Disordered" evidence="21">
    <location>
        <begin position="1458"/>
        <end position="1480"/>
    </location>
</feature>
<dbReference type="PANTHER" id="PTHR11938:SF133">
    <property type="entry name" value="GLUTAMATE SYNTHASE (NADH)"/>
    <property type="match status" value="1"/>
</dbReference>
<dbReference type="GO" id="GO:0051538">
    <property type="term" value="F:3 iron, 4 sulfur cluster binding"/>
    <property type="evidence" value="ECO:0007669"/>
    <property type="project" value="UniProtKB-KW"/>
</dbReference>
<evidence type="ECO:0000256" key="8">
    <source>
        <dbReference type="ARBA" id="ARBA00022643"/>
    </source>
</evidence>
<keyword evidence="24" id="KW-1185">Reference proteome</keyword>
<dbReference type="InterPro" id="IPR013785">
    <property type="entry name" value="Aldolase_TIM"/>
</dbReference>
<dbReference type="FunFam" id="3.60.20.10:FF:000001">
    <property type="entry name" value="Glutamate synthase, large subunit"/>
    <property type="match status" value="1"/>
</dbReference>
<evidence type="ECO:0000256" key="9">
    <source>
        <dbReference type="ARBA" id="ARBA00022723"/>
    </source>
</evidence>
<evidence type="ECO:0000256" key="16">
    <source>
        <dbReference type="ARBA" id="ARBA00023291"/>
    </source>
</evidence>
<dbReference type="NCBIfam" id="NF008730">
    <property type="entry name" value="PRK11750.1"/>
    <property type="match status" value="1"/>
</dbReference>
<name>Q2N724_ERYLH</name>
<dbReference type="InterPro" id="IPR006982">
    <property type="entry name" value="Glu_synth_centr_N"/>
</dbReference>
<dbReference type="InterPro" id="IPR002489">
    <property type="entry name" value="Glu_synth_asu_C"/>
</dbReference>
<comment type="catalytic activity">
    <reaction evidence="18">
        <text>2 L-glutamate + NADP(+) = L-glutamine + 2-oxoglutarate + NADPH + H(+)</text>
        <dbReference type="Rhea" id="RHEA:15501"/>
        <dbReference type="ChEBI" id="CHEBI:15378"/>
        <dbReference type="ChEBI" id="CHEBI:16810"/>
        <dbReference type="ChEBI" id="CHEBI:29985"/>
        <dbReference type="ChEBI" id="CHEBI:57783"/>
        <dbReference type="ChEBI" id="CHEBI:58349"/>
        <dbReference type="ChEBI" id="CHEBI:58359"/>
        <dbReference type="EC" id="1.4.1.13"/>
    </reaction>
</comment>
<keyword evidence="9" id="KW-0479">Metal-binding</keyword>
<keyword evidence="15" id="KW-0314">Glutamate biosynthesis</keyword>
<evidence type="ECO:0000256" key="7">
    <source>
        <dbReference type="ARBA" id="ARBA00022630"/>
    </source>
</evidence>
<dbReference type="InterPro" id="IPR036485">
    <property type="entry name" value="Glu_synth_asu_C_sf"/>
</dbReference>
<dbReference type="Pfam" id="PF01645">
    <property type="entry name" value="Glu_synthase"/>
    <property type="match status" value="1"/>
</dbReference>
<dbReference type="RefSeq" id="WP_011415339.1">
    <property type="nucleotide sequence ID" value="NC_007722.1"/>
</dbReference>
<dbReference type="SUPFAM" id="SSF69336">
    <property type="entry name" value="Alpha subunit of glutamate synthase, C-terminal domain"/>
    <property type="match status" value="1"/>
</dbReference>
<evidence type="ECO:0000256" key="21">
    <source>
        <dbReference type="SAM" id="MobiDB-lite"/>
    </source>
</evidence>